<dbReference type="EMBL" id="JAHZSS010000010">
    <property type="protein sequence ID" value="MBW8191321.1"/>
    <property type="molecule type" value="Genomic_DNA"/>
</dbReference>
<dbReference type="InterPro" id="IPR029055">
    <property type="entry name" value="Ntn_hydrolases_N"/>
</dbReference>
<dbReference type="RefSeq" id="WP_220104004.1">
    <property type="nucleotide sequence ID" value="NZ_JAHZSS010000010.1"/>
</dbReference>
<accession>A0ABS7EHU1</accession>
<dbReference type="Proteomes" id="UP001166251">
    <property type="component" value="Unassembled WGS sequence"/>
</dbReference>
<dbReference type="SUPFAM" id="SSF56235">
    <property type="entry name" value="N-terminal nucleophile aminohydrolases (Ntn hydrolases)"/>
    <property type="match status" value="1"/>
</dbReference>
<protein>
    <submittedName>
        <fullName evidence="1">Uncharacterized protein</fullName>
    </submittedName>
</protein>
<name>A0ABS7EHU1_9GAMM</name>
<reference evidence="1" key="1">
    <citation type="submission" date="2021-07" db="EMBL/GenBank/DDBJ databases">
        <title>Neiella marina sp. nov., isolated from the intestinal content of sea cucumber Apostichopus japonicus.</title>
        <authorList>
            <person name="Bai X."/>
        </authorList>
    </citation>
    <scope>NUCLEOTIDE SEQUENCE</scope>
    <source>
        <strain evidence="1">126</strain>
    </source>
</reference>
<evidence type="ECO:0000313" key="2">
    <source>
        <dbReference type="Proteomes" id="UP001166251"/>
    </source>
</evidence>
<gene>
    <name evidence="1" type="ORF">K0504_09755</name>
</gene>
<proteinExistence type="predicted"/>
<keyword evidence="2" id="KW-1185">Reference proteome</keyword>
<sequence length="156" mass="16888">MTAILVTEDLTIHTDSQVSDGWDNFVGDYEKIHLVGHLVVAGTGRRVIKTAFLHALEKQIKTSPNSTYEVLMNSISELDLKHWKALVLDTHSKILYYVATGGVADVLPPIAIGGGEREVLAAYLACGDVNKSFAVASKLDLQVGGPVQSYIHQEAT</sequence>
<evidence type="ECO:0000313" key="1">
    <source>
        <dbReference type="EMBL" id="MBW8191321.1"/>
    </source>
</evidence>
<comment type="caution">
    <text evidence="1">The sequence shown here is derived from an EMBL/GenBank/DDBJ whole genome shotgun (WGS) entry which is preliminary data.</text>
</comment>
<organism evidence="1 2">
    <name type="scientific">Neiella holothuriorum</name>
    <dbReference type="NCBI Taxonomy" id="2870530"/>
    <lineage>
        <taxon>Bacteria</taxon>
        <taxon>Pseudomonadati</taxon>
        <taxon>Pseudomonadota</taxon>
        <taxon>Gammaproteobacteria</taxon>
        <taxon>Alteromonadales</taxon>
        <taxon>Echinimonadaceae</taxon>
        <taxon>Neiella</taxon>
    </lineage>
</organism>